<comment type="caution">
    <text evidence="14">The sequence shown here is derived from an EMBL/GenBank/DDBJ whole genome shotgun (WGS) entry which is preliminary data.</text>
</comment>
<dbReference type="InterPro" id="IPR006592">
    <property type="entry name" value="RNA_pol_N"/>
</dbReference>
<comment type="catalytic activity">
    <reaction evidence="10 11 12">
        <text>RNA(n) + a ribonucleoside 5'-triphosphate = RNA(n+1) + diphosphate</text>
        <dbReference type="Rhea" id="RHEA:21248"/>
        <dbReference type="Rhea" id="RHEA-COMP:14527"/>
        <dbReference type="Rhea" id="RHEA-COMP:17342"/>
        <dbReference type="ChEBI" id="CHEBI:33019"/>
        <dbReference type="ChEBI" id="CHEBI:61557"/>
        <dbReference type="ChEBI" id="CHEBI:140395"/>
        <dbReference type="EC" id="2.7.7.6"/>
    </reaction>
</comment>
<organism evidence="14 15">
    <name type="scientific">Extibacter muris</name>
    <dbReference type="NCBI Taxonomy" id="1796622"/>
    <lineage>
        <taxon>Bacteria</taxon>
        <taxon>Bacillati</taxon>
        <taxon>Bacillota</taxon>
        <taxon>Clostridia</taxon>
        <taxon>Lachnospirales</taxon>
        <taxon>Lachnospiraceae</taxon>
        <taxon>Extibacter</taxon>
    </lineage>
</organism>
<dbReference type="GO" id="GO:0000287">
    <property type="term" value="F:magnesium ion binding"/>
    <property type="evidence" value="ECO:0007669"/>
    <property type="project" value="UniProtKB-UniRule"/>
</dbReference>
<keyword evidence="5 11" id="KW-0548">Nucleotidyltransferase</keyword>
<dbReference type="Gene3D" id="2.40.40.20">
    <property type="match status" value="1"/>
</dbReference>
<evidence type="ECO:0000313" key="15">
    <source>
        <dbReference type="Proteomes" id="UP000295710"/>
    </source>
</evidence>
<comment type="similarity">
    <text evidence="2 11 12">Belongs to the RNA polymerase beta' chain family.</text>
</comment>
<dbReference type="Gene3D" id="4.10.860.120">
    <property type="entry name" value="RNA polymerase II, clamp domain"/>
    <property type="match status" value="1"/>
</dbReference>
<dbReference type="NCBIfam" id="TIGR02386">
    <property type="entry name" value="rpoC_TIGR"/>
    <property type="match status" value="1"/>
</dbReference>
<evidence type="ECO:0000313" key="14">
    <source>
        <dbReference type="EMBL" id="TDA21075.1"/>
    </source>
</evidence>
<dbReference type="SUPFAM" id="SSF64484">
    <property type="entry name" value="beta and beta-prime subunits of DNA dependent RNA-polymerase"/>
    <property type="match status" value="1"/>
</dbReference>
<evidence type="ECO:0000256" key="4">
    <source>
        <dbReference type="ARBA" id="ARBA00022679"/>
    </source>
</evidence>
<gene>
    <name evidence="11 14" type="primary">rpoC</name>
    <name evidence="14" type="ORF">E1963_13015</name>
</gene>
<dbReference type="Gene3D" id="1.10.132.30">
    <property type="match status" value="1"/>
</dbReference>
<dbReference type="InterPro" id="IPR044893">
    <property type="entry name" value="RNA_pol_Rpb1_clamp_domain"/>
</dbReference>
<dbReference type="InterPro" id="IPR007080">
    <property type="entry name" value="RNA_pol_Rpb1_1"/>
</dbReference>
<dbReference type="Gene3D" id="1.10.1790.20">
    <property type="match status" value="1"/>
</dbReference>
<keyword evidence="3 11" id="KW-0240">DNA-directed RNA polymerase</keyword>
<feature type="binding site" evidence="11">
    <location>
        <position position="457"/>
    </location>
    <ligand>
        <name>Mg(2+)</name>
        <dbReference type="ChEBI" id="CHEBI:18420"/>
    </ligand>
</feature>
<comment type="cofactor">
    <cofactor evidence="11">
        <name>Zn(2+)</name>
        <dbReference type="ChEBI" id="CHEBI:29105"/>
    </cofactor>
    <text evidence="11">Binds 2 Zn(2+) ions per subunit.</text>
</comment>
<dbReference type="InterPro" id="IPR038120">
    <property type="entry name" value="Rpb1_funnel_sf"/>
</dbReference>
<dbReference type="GO" id="GO:0003677">
    <property type="term" value="F:DNA binding"/>
    <property type="evidence" value="ECO:0007669"/>
    <property type="project" value="UniProtKB-UniRule"/>
</dbReference>
<evidence type="ECO:0000256" key="1">
    <source>
        <dbReference type="ARBA" id="ARBA00004026"/>
    </source>
</evidence>
<comment type="function">
    <text evidence="1 11 12">DNA-dependent RNA polymerase catalyzes the transcription of DNA into RNA using the four ribonucleoside triphosphates as substrates.</text>
</comment>
<evidence type="ECO:0000256" key="3">
    <source>
        <dbReference type="ARBA" id="ARBA00022478"/>
    </source>
</evidence>
<evidence type="ECO:0000256" key="8">
    <source>
        <dbReference type="ARBA" id="ARBA00022842"/>
    </source>
</evidence>
<dbReference type="GO" id="GO:0008270">
    <property type="term" value="F:zinc ion binding"/>
    <property type="evidence" value="ECO:0007669"/>
    <property type="project" value="UniProtKB-UniRule"/>
</dbReference>
<dbReference type="InterPro" id="IPR042102">
    <property type="entry name" value="RNA_pol_Rpb1_3_sf"/>
</dbReference>
<dbReference type="Gene3D" id="1.10.40.90">
    <property type="match status" value="1"/>
</dbReference>
<feature type="binding site" evidence="11">
    <location>
        <position position="68"/>
    </location>
    <ligand>
        <name>Zn(2+)</name>
        <dbReference type="ChEBI" id="CHEBI:29105"/>
        <label>1</label>
    </ligand>
</feature>
<dbReference type="InterPro" id="IPR007081">
    <property type="entry name" value="RNA_pol_Rpb1_5"/>
</dbReference>
<evidence type="ECO:0000256" key="5">
    <source>
        <dbReference type="ARBA" id="ARBA00022695"/>
    </source>
</evidence>
<feature type="binding site" evidence="11">
    <location>
        <position position="459"/>
    </location>
    <ligand>
        <name>Mg(2+)</name>
        <dbReference type="ChEBI" id="CHEBI:18420"/>
    </ligand>
</feature>
<dbReference type="CDD" id="cd01609">
    <property type="entry name" value="RNAP_beta'_N"/>
    <property type="match status" value="1"/>
</dbReference>
<evidence type="ECO:0000256" key="6">
    <source>
        <dbReference type="ARBA" id="ARBA00022723"/>
    </source>
</evidence>
<dbReference type="InterPro" id="IPR045867">
    <property type="entry name" value="DNA-dir_RpoC_beta_prime"/>
</dbReference>
<dbReference type="Pfam" id="PF04997">
    <property type="entry name" value="RNA_pol_Rpb1_1"/>
    <property type="match status" value="1"/>
</dbReference>
<accession>A0A4R4FC70</accession>
<dbReference type="FunFam" id="4.10.860.120:FF:000001">
    <property type="entry name" value="DNA-directed RNA polymerase subunit beta"/>
    <property type="match status" value="1"/>
</dbReference>
<feature type="binding site" evidence="11">
    <location>
        <position position="897"/>
    </location>
    <ligand>
        <name>Zn(2+)</name>
        <dbReference type="ChEBI" id="CHEBI:29105"/>
        <label>2</label>
    </ligand>
</feature>
<proteinExistence type="inferred from homology"/>
<dbReference type="HAMAP" id="MF_01322">
    <property type="entry name" value="RNApol_bact_RpoC"/>
    <property type="match status" value="1"/>
</dbReference>
<dbReference type="Proteomes" id="UP000295710">
    <property type="component" value="Unassembled WGS sequence"/>
</dbReference>
<dbReference type="InterPro" id="IPR000722">
    <property type="entry name" value="RNA_pol_asu"/>
</dbReference>
<keyword evidence="4 11" id="KW-0808">Transferase</keyword>
<dbReference type="Gene3D" id="1.10.150.390">
    <property type="match status" value="1"/>
</dbReference>
<dbReference type="RefSeq" id="WP_132278628.1">
    <property type="nucleotide sequence ID" value="NZ_JAOBST010000018.1"/>
</dbReference>
<dbReference type="InterPro" id="IPR007083">
    <property type="entry name" value="RNA_pol_Rpb1_4"/>
</dbReference>
<keyword evidence="8 11" id="KW-0460">Magnesium</keyword>
<name>A0A4R4FC70_9FIRM</name>
<dbReference type="Pfam" id="PF04998">
    <property type="entry name" value="RNA_pol_Rpb1_5"/>
    <property type="match status" value="1"/>
</dbReference>
<feature type="binding site" evidence="11">
    <location>
        <position position="70"/>
    </location>
    <ligand>
        <name>Zn(2+)</name>
        <dbReference type="ChEBI" id="CHEBI:29105"/>
        <label>1</label>
    </ligand>
</feature>
<dbReference type="PANTHER" id="PTHR19376:SF54">
    <property type="entry name" value="DNA-DIRECTED RNA POLYMERASE SUBUNIT BETA"/>
    <property type="match status" value="1"/>
</dbReference>
<feature type="domain" description="RNA polymerase N-terminal" evidence="13">
    <location>
        <begin position="232"/>
        <end position="511"/>
    </location>
</feature>
<evidence type="ECO:0000256" key="9">
    <source>
        <dbReference type="ARBA" id="ARBA00023163"/>
    </source>
</evidence>
<dbReference type="Pfam" id="PF04983">
    <property type="entry name" value="RNA_pol_Rpb1_3"/>
    <property type="match status" value="1"/>
</dbReference>
<evidence type="ECO:0000256" key="10">
    <source>
        <dbReference type="ARBA" id="ARBA00048552"/>
    </source>
</evidence>
<dbReference type="SMART" id="SM00663">
    <property type="entry name" value="RPOLA_N"/>
    <property type="match status" value="1"/>
</dbReference>
<dbReference type="EC" id="2.7.7.6" evidence="11"/>
<dbReference type="PANTHER" id="PTHR19376">
    <property type="entry name" value="DNA-DIRECTED RNA POLYMERASE"/>
    <property type="match status" value="1"/>
</dbReference>
<protein>
    <recommendedName>
        <fullName evidence="11">DNA-directed RNA polymerase subunit beta'</fullName>
        <shortName evidence="11">RNAP subunit beta'</shortName>
        <ecNumber evidence="11">2.7.7.6</ecNumber>
    </recommendedName>
    <alternativeName>
        <fullName evidence="11">RNA polymerase subunit beta'</fullName>
    </alternativeName>
    <alternativeName>
        <fullName evidence="11">Transcriptase subunit beta'</fullName>
    </alternativeName>
</protein>
<dbReference type="GO" id="GO:0000428">
    <property type="term" value="C:DNA-directed RNA polymerase complex"/>
    <property type="evidence" value="ECO:0007669"/>
    <property type="project" value="UniProtKB-KW"/>
</dbReference>
<keyword evidence="9 11" id="KW-0804">Transcription</keyword>
<dbReference type="Pfam" id="PF05000">
    <property type="entry name" value="RNA_pol_Rpb1_4"/>
    <property type="match status" value="1"/>
</dbReference>
<dbReference type="EMBL" id="SMMX01000011">
    <property type="protein sequence ID" value="TDA21075.1"/>
    <property type="molecule type" value="Genomic_DNA"/>
</dbReference>
<feature type="binding site" evidence="11">
    <location>
        <position position="83"/>
    </location>
    <ligand>
        <name>Zn(2+)</name>
        <dbReference type="ChEBI" id="CHEBI:29105"/>
        <label>1</label>
    </ligand>
</feature>
<feature type="binding site" evidence="11">
    <location>
        <position position="461"/>
    </location>
    <ligand>
        <name>Mg(2+)</name>
        <dbReference type="ChEBI" id="CHEBI:18420"/>
    </ligand>
</feature>
<dbReference type="InterPro" id="IPR007066">
    <property type="entry name" value="RNA_pol_Rpb1_3"/>
</dbReference>
<dbReference type="CDD" id="cd02655">
    <property type="entry name" value="RNAP_beta'_C"/>
    <property type="match status" value="1"/>
</dbReference>
<keyword evidence="7 11" id="KW-0862">Zinc</keyword>
<dbReference type="InterPro" id="IPR012754">
    <property type="entry name" value="DNA-dir_RpoC_beta_prime_bact"/>
</dbReference>
<evidence type="ECO:0000256" key="11">
    <source>
        <dbReference type="HAMAP-Rule" id="MF_01322"/>
    </source>
</evidence>
<evidence type="ECO:0000256" key="12">
    <source>
        <dbReference type="RuleBase" id="RU004279"/>
    </source>
</evidence>
<dbReference type="Gene3D" id="2.40.50.100">
    <property type="match status" value="1"/>
</dbReference>
<feature type="binding site" evidence="11">
    <location>
        <position position="803"/>
    </location>
    <ligand>
        <name>Zn(2+)</name>
        <dbReference type="ChEBI" id="CHEBI:29105"/>
        <label>2</label>
    </ligand>
</feature>
<dbReference type="GO" id="GO:0003899">
    <property type="term" value="F:DNA-directed RNA polymerase activity"/>
    <property type="evidence" value="ECO:0007669"/>
    <property type="project" value="UniProtKB-UniRule"/>
</dbReference>
<evidence type="ECO:0000256" key="7">
    <source>
        <dbReference type="ARBA" id="ARBA00022833"/>
    </source>
</evidence>
<sequence>MPINSNEQSYQPMTFDAIKIGLASPDKILDWSRGEVTKPETINYRTLKPEKDGLFCEKIFGPSKDWECHCGKYKKIRYKGVVCDRCGVEVTKASVRRERMGHIALAAPVSHIWYFKGIPSRMGLILDLSPRTLEKVLYFASYIVLDKGETDLQYKQVLSEQEYQEARESWGSAFRVGMGAEAIKELLESIDLDKEYEELQAGLEGATGQKRARIVKRLEVVEAFRESGNKPEWMIMTAIPVIPPDLRPMVQLDGGRFATSDLNDLYRRIINRNNRLKRLLELGAPDIIVRNEKRMLQEAVDALIDNGRRGRPVTGPGNRALKSLSDMLKGKSGRFRQNLLGKRVDYSGRSVIVVGPELKIYQCGLPKEMAIELFKPFVMKELVQNGTAHNIKNAKKMVERLQPEVWDVLEDVIKEHPVMLNRAPTLHRLGIQAFEPILVEGKAIKLHPLVCTAYNADFDGDQMAVHLPLSVEAQAECRFLLLSPNNLLKPSDGGPVAVPSQDMVLGIYYLTQERPGAKGEGKVFKSVNEAILAYENNAITLHSRIKVRMSKALPGGEVKTETIESTLGRFIFNEIIPQDLGFVDREAEGNELLLEVDFHVGKKQLKQILEKVINTHGATATAEVLDAIKSTGYKYSTRAAMTVSISDMTVPPQKPEMIQQAQDTVDKITKNYKRGLITEEERYKEVVETWKATDDSLTEALLSGLDKYNNIFMMADSGARGSDKQIKQLAGMRGLMADTTGRTIELPIKSNFREGLDVLEYFMSAHGARKGLSDTALRTADSGYLTRRLVDVSQELIIHEVDCAKKGAEIPGMYVKAFMDGNEEIESLQERITGRYLCEDIVDKDGNILVKANHMVTPKRAELIIKRGVDEKGGELKKIKIRTILTCKSHSGVCAKCYGANMATGEPVQVGEAVGIIAAQSIGEPGTQLTMRTFHTGGVAGDDITQGLPRVEELFEARKPKGLAIITEFAGTAAINDTKKKREIIVTNNETGESKAYLIPYGSRIKIQDGAELEAGDELTEGSVNPHDILKIKGLRAVQDYMIQEVQRVYRLQGVEINDKHIEVIVRQMLKKVRIEEAGDAEFLPGTSVDILDFEDVNEKLAEEGKEPATGEQIMLGITKASLATNSFLSAASFQETTKVLTEAAIKGKIDPLIGLKENVIIGKHIPAGTGMRKYRDVRLDTELSMEDELMFDEEPEEAEEFVEAEE</sequence>
<feature type="binding site" evidence="11">
    <location>
        <position position="887"/>
    </location>
    <ligand>
        <name>Zn(2+)</name>
        <dbReference type="ChEBI" id="CHEBI:29105"/>
        <label>2</label>
    </ligand>
</feature>
<evidence type="ECO:0000259" key="13">
    <source>
        <dbReference type="SMART" id="SM00663"/>
    </source>
</evidence>
<feature type="binding site" evidence="11">
    <location>
        <position position="894"/>
    </location>
    <ligand>
        <name>Zn(2+)</name>
        <dbReference type="ChEBI" id="CHEBI:29105"/>
        <label>2</label>
    </ligand>
</feature>
<dbReference type="Pfam" id="PF00623">
    <property type="entry name" value="RNA_pol_Rpb1_2"/>
    <property type="match status" value="1"/>
</dbReference>
<reference evidence="14 15" key="1">
    <citation type="journal article" date="2016" name="Nat. Microbiol.">
        <title>The Mouse Intestinal Bacterial Collection (miBC) provides host-specific insight into cultured diversity and functional potential of the gut microbiota.</title>
        <authorList>
            <person name="Lagkouvardos I."/>
            <person name="Pukall R."/>
            <person name="Abt B."/>
            <person name="Foesel B.U."/>
            <person name="Meier-Kolthoff J.P."/>
            <person name="Kumar N."/>
            <person name="Bresciani A."/>
            <person name="Martinez I."/>
            <person name="Just S."/>
            <person name="Ziegler C."/>
            <person name="Brugiroux S."/>
            <person name="Garzetti D."/>
            <person name="Wenning M."/>
            <person name="Bui T.P."/>
            <person name="Wang J."/>
            <person name="Hugenholtz F."/>
            <person name="Plugge C.M."/>
            <person name="Peterson D.A."/>
            <person name="Hornef M.W."/>
            <person name="Baines J.F."/>
            <person name="Smidt H."/>
            <person name="Walter J."/>
            <person name="Kristiansen K."/>
            <person name="Nielsen H.B."/>
            <person name="Haller D."/>
            <person name="Overmann J."/>
            <person name="Stecher B."/>
            <person name="Clavel T."/>
        </authorList>
    </citation>
    <scope>NUCLEOTIDE SEQUENCE [LARGE SCALE GENOMIC DNA]</scope>
    <source>
        <strain evidence="14 15">DSM 28560</strain>
    </source>
</reference>
<comment type="cofactor">
    <cofactor evidence="11">
        <name>Mg(2+)</name>
        <dbReference type="ChEBI" id="CHEBI:18420"/>
    </cofactor>
    <text evidence="11">Binds 1 Mg(2+) ion per subunit.</text>
</comment>
<feature type="binding site" evidence="11">
    <location>
        <position position="86"/>
    </location>
    <ligand>
        <name>Zn(2+)</name>
        <dbReference type="ChEBI" id="CHEBI:29105"/>
        <label>1</label>
    </ligand>
</feature>
<keyword evidence="15" id="KW-1185">Reference proteome</keyword>
<evidence type="ECO:0000256" key="2">
    <source>
        <dbReference type="ARBA" id="ARBA00006460"/>
    </source>
</evidence>
<dbReference type="GO" id="GO:0006351">
    <property type="term" value="P:DNA-templated transcription"/>
    <property type="evidence" value="ECO:0007669"/>
    <property type="project" value="UniProtKB-UniRule"/>
</dbReference>
<comment type="subunit">
    <text evidence="11">The RNAP catalytic core consists of 2 alpha, 1 beta, 1 beta' and 1 omega subunit. When a sigma factor is associated with the core the holoenzyme is formed, which can initiate transcription.</text>
</comment>
<keyword evidence="6 11" id="KW-0479">Metal-binding</keyword>
<dbReference type="Gene3D" id="1.10.274.100">
    <property type="entry name" value="RNA polymerase Rpb1, domain 3"/>
    <property type="match status" value="2"/>
</dbReference>
<dbReference type="AlphaFoldDB" id="A0A4R4FC70"/>